<evidence type="ECO:0000313" key="1">
    <source>
        <dbReference type="EMBL" id="GCL38632.1"/>
    </source>
</evidence>
<protein>
    <recommendedName>
        <fullName evidence="3">DUF559 domain-containing protein</fullName>
    </recommendedName>
</protein>
<name>A0A480A2B6_9CYAN</name>
<accession>A0A480A2B6</accession>
<keyword evidence="2" id="KW-1185">Reference proteome</keyword>
<dbReference type="RefSeq" id="WP_137668459.1">
    <property type="nucleotide sequence ID" value="NZ_BJCE01000159.1"/>
</dbReference>
<organism evidence="1 2">
    <name type="scientific">Sphaerospermopsis reniformis</name>
    <dbReference type="NCBI Taxonomy" id="531300"/>
    <lineage>
        <taxon>Bacteria</taxon>
        <taxon>Bacillati</taxon>
        <taxon>Cyanobacteriota</taxon>
        <taxon>Cyanophyceae</taxon>
        <taxon>Nostocales</taxon>
        <taxon>Aphanizomenonaceae</taxon>
        <taxon>Sphaerospermopsis</taxon>
    </lineage>
</organism>
<dbReference type="EMBL" id="BJCE01000159">
    <property type="protein sequence ID" value="GCL38632.1"/>
    <property type="molecule type" value="Genomic_DNA"/>
</dbReference>
<gene>
    <name evidence="1" type="ORF">SR1949_37500</name>
</gene>
<comment type="caution">
    <text evidence="1">The sequence shown here is derived from an EMBL/GenBank/DDBJ whole genome shotgun (WGS) entry which is preliminary data.</text>
</comment>
<dbReference type="AlphaFoldDB" id="A0A480A2B6"/>
<dbReference type="Proteomes" id="UP000300142">
    <property type="component" value="Unassembled WGS sequence"/>
</dbReference>
<reference evidence="2" key="1">
    <citation type="submission" date="2019-02" db="EMBL/GenBank/DDBJ databases">
        <title>Draft genome sequence of Sphaerospermopsis reniformis NIES-1949.</title>
        <authorList>
            <person name="Yamaguchi H."/>
            <person name="Suzuki S."/>
            <person name="Kawachi M."/>
        </authorList>
    </citation>
    <scope>NUCLEOTIDE SEQUENCE [LARGE SCALE GENOMIC DNA]</scope>
    <source>
        <strain evidence="2">NIES-1949</strain>
    </source>
</reference>
<evidence type="ECO:0008006" key="3">
    <source>
        <dbReference type="Google" id="ProtNLM"/>
    </source>
</evidence>
<proteinExistence type="predicted"/>
<evidence type="ECO:0000313" key="2">
    <source>
        <dbReference type="Proteomes" id="UP000300142"/>
    </source>
</evidence>
<sequence length="209" mass="24201">MSGAYYPMILYPPLVRRLRNGNSEQKYLKASFQGCIALPDDKSTAKQGVSEKEFFRHLLAAFPGNLICQAVEFEIPGYPLRYSTDFIFYNHSSGLALDIEIDEPYIGNTGKPHHCIDVNDDRIRNRFFLERNWGVVRFAEIQVVRHPWSCCKVIAQTIAKLTGDNSVFIVLQRLADVPLQKCWTRREARLMAKNNYRLSYLQKNFTNIF</sequence>